<dbReference type="Pfam" id="PF00174">
    <property type="entry name" value="Oxidored_molyb"/>
    <property type="match status" value="1"/>
</dbReference>
<dbReference type="InterPro" id="IPR000572">
    <property type="entry name" value="OxRdtase_Mopterin-bd_dom"/>
</dbReference>
<dbReference type="SUPFAM" id="SSF56524">
    <property type="entry name" value="Oxidoreductase molybdopterin-binding domain"/>
    <property type="match status" value="1"/>
</dbReference>
<dbReference type="Proteomes" id="UP000054911">
    <property type="component" value="Unassembled WGS sequence"/>
</dbReference>
<evidence type="ECO:0000259" key="1">
    <source>
        <dbReference type="Pfam" id="PF00174"/>
    </source>
</evidence>
<dbReference type="OrthoDB" id="5366082at2"/>
<dbReference type="STRING" id="1777141.AWB80_00611"/>
<sequence length="166" mass="18078">MELAQPIPALSATLDGPVVEIGGAVQRPLTLDLAALREFACAHIAPFDLVCFSTGRYIRPMGSYRGVQLRVLLDAAGVRRPDNSDFKRTVFLAHAHDGYAVTFSWHELFNTPIGAQVIVAYECADRELGVEDGLPVLVSGADTVHAPRHMKRLVRVDAHVLGTAHR</sequence>
<evidence type="ECO:0000313" key="3">
    <source>
        <dbReference type="Proteomes" id="UP000054911"/>
    </source>
</evidence>
<proteinExistence type="predicted"/>
<evidence type="ECO:0000313" key="2">
    <source>
        <dbReference type="EMBL" id="SAK43499.1"/>
    </source>
</evidence>
<organism evidence="2 3">
    <name type="scientific">Caballeronia pedi</name>
    <dbReference type="NCBI Taxonomy" id="1777141"/>
    <lineage>
        <taxon>Bacteria</taxon>
        <taxon>Pseudomonadati</taxon>
        <taxon>Pseudomonadota</taxon>
        <taxon>Betaproteobacteria</taxon>
        <taxon>Burkholderiales</taxon>
        <taxon>Burkholderiaceae</taxon>
        <taxon>Caballeronia</taxon>
    </lineage>
</organism>
<dbReference type="RefSeq" id="WP_061173177.1">
    <property type="nucleotide sequence ID" value="NZ_FCOE02000002.1"/>
</dbReference>
<comment type="caution">
    <text evidence="2">The sequence shown here is derived from an EMBL/GenBank/DDBJ whole genome shotgun (WGS) entry which is preliminary data.</text>
</comment>
<dbReference type="EMBL" id="FCOE02000002">
    <property type="protein sequence ID" value="SAK43499.1"/>
    <property type="molecule type" value="Genomic_DNA"/>
</dbReference>
<dbReference type="Gene3D" id="3.90.420.10">
    <property type="entry name" value="Oxidoreductase, molybdopterin-binding domain"/>
    <property type="match status" value="1"/>
</dbReference>
<dbReference type="AlphaFoldDB" id="A0A157ZDJ5"/>
<name>A0A157ZDJ5_9BURK</name>
<feature type="domain" description="Oxidoreductase molybdopterin-binding" evidence="1">
    <location>
        <begin position="19"/>
        <end position="138"/>
    </location>
</feature>
<gene>
    <name evidence="2" type="ORF">AWB80_00611</name>
</gene>
<protein>
    <submittedName>
        <fullName evidence="2">Oxidoreductase molybdopterin binding domain protein</fullName>
    </submittedName>
</protein>
<reference evidence="2" key="1">
    <citation type="submission" date="2016-01" db="EMBL/GenBank/DDBJ databases">
        <authorList>
            <person name="Peeters C."/>
        </authorList>
    </citation>
    <scope>NUCLEOTIDE SEQUENCE [LARGE SCALE GENOMIC DNA]</scope>
    <source>
        <strain evidence="2">LMG 29323</strain>
    </source>
</reference>
<accession>A0A157ZDJ5</accession>
<dbReference type="InterPro" id="IPR036374">
    <property type="entry name" value="OxRdtase_Mopterin-bd_sf"/>
</dbReference>
<keyword evidence="3" id="KW-1185">Reference proteome</keyword>